<accession>A0A538SJ73</accession>
<protein>
    <recommendedName>
        <fullName evidence="6">T9SS type A sorting domain-containing protein</fullName>
    </recommendedName>
</protein>
<dbReference type="Gene3D" id="2.60.40.4070">
    <property type="match status" value="1"/>
</dbReference>
<dbReference type="PANTHER" id="PTHR44103:SF1">
    <property type="entry name" value="PROPROTEIN CONVERTASE P"/>
    <property type="match status" value="1"/>
</dbReference>
<feature type="chain" id="PRO_5022085429" description="T9SS type A sorting domain-containing protein" evidence="3">
    <location>
        <begin position="27"/>
        <end position="963"/>
    </location>
</feature>
<evidence type="ECO:0000256" key="2">
    <source>
        <dbReference type="SAM" id="MobiDB-lite"/>
    </source>
</evidence>
<dbReference type="Pfam" id="PF13517">
    <property type="entry name" value="FG-GAP_3"/>
    <property type="match status" value="3"/>
</dbReference>
<feature type="signal peptide" evidence="3">
    <location>
        <begin position="1"/>
        <end position="26"/>
    </location>
</feature>
<dbReference type="Gene3D" id="2.30.30.100">
    <property type="match status" value="2"/>
</dbReference>
<gene>
    <name evidence="4" type="ORF">E6K71_00390</name>
</gene>
<evidence type="ECO:0000256" key="3">
    <source>
        <dbReference type="SAM" id="SignalP"/>
    </source>
</evidence>
<evidence type="ECO:0000256" key="1">
    <source>
        <dbReference type="ARBA" id="ARBA00022729"/>
    </source>
</evidence>
<dbReference type="PANTHER" id="PTHR44103">
    <property type="entry name" value="PROPROTEIN CONVERTASE P"/>
    <property type="match status" value="1"/>
</dbReference>
<dbReference type="EMBL" id="VBOR01000010">
    <property type="protein sequence ID" value="TMQ51429.1"/>
    <property type="molecule type" value="Genomic_DNA"/>
</dbReference>
<dbReference type="Proteomes" id="UP000316292">
    <property type="component" value="Unassembled WGS sequence"/>
</dbReference>
<dbReference type="Gene3D" id="2.130.10.130">
    <property type="entry name" value="Integrin alpha, N-terminal"/>
    <property type="match status" value="1"/>
</dbReference>
<dbReference type="SUPFAM" id="SSF69318">
    <property type="entry name" value="Integrin alpha N-terminal domain"/>
    <property type="match status" value="2"/>
</dbReference>
<sequence length="963" mass="100364">MRRRPFRSILVACLPLALLFASPASAQYMYLDSNGDGVHTAADLVHAIGPTVIDIWLDTAHNRDGSPTTCQYEPEKPLTIFSYDVILLATGGTVTYSSYTNLVSGMGPVGFPLPPDSVNFESGPFYTPTSLVLPAGKYLLGTLTVYAGSGTPSVDIAPGDFFGPFGEMTEFGSLCGGSLYPNTLVLGTDWFDIDGLAYNAGGGPNQSPRLTPPIAMVVPTGGNAVQPITANDPDGQPLSFTKISGPSFLYVTTLDRGTGTARGEIRVAPFASDAGSASASVSVSDGAAQDQATFGVTAKRGRDHPPFLRSEPALTLAAGQTRTLTLNAGDPDGGTVRFAKVSGPNFVGLRELSSRPGGASAVLTLSPTLCDVGSSQVSFSITDGVSTLVREMALSVALPVNDGTVGYHLAGFMHAIQLADMNRDGMLDVVAVHEDQDEISVYLNEGRDNLALGVPYPVSGQDGGIATGDFDEDGKMDVAVTDPAGAVVDLLLGKGDGTLLAASHYATGVGPGSVAVEDFNRDGHLDLITNNEEAGTVSVLLGTGKGTFAPKHDSPAGFRPNALAVGDFNLDGRPDAAVVGPEQGGLNGTLTVLPGLGDGTFGDGIQTSVQGYPFSVVAGDWNGDGRTDIAFTDISPPSTVQTFLGHGDGTFEPGVALASPVEFSYLFVVVNGDLNGDGCQDLIVSDVDRLRLATFLGTGNGTFASPRFQGSRYAQGLAIGDMDRDGRPDLVGTAPMNIGLFMNTFSVSPSVEVDASAPNGKFRPDQGTPMCVTIEGAHDPSLVIDPATVVLRSEGTGSVGEIHPPAGKQVIAGDTNRNGKTGTRICFPAEDVAALFDQLGRTAHVTAQISGSSIDGRLFCSNLDLLIDGRHLSAEPVFAPNPFNPSTRLTFSTQREGPAKAFLFDVQGRRVRTLLDTARLSAGPHDYRFDGKGDRGETLPSSVYFYRVQSTEGTFEGRIIILK</sequence>
<feature type="region of interest" description="Disordered" evidence="2">
    <location>
        <begin position="796"/>
        <end position="815"/>
    </location>
</feature>
<evidence type="ECO:0000313" key="5">
    <source>
        <dbReference type="Proteomes" id="UP000316292"/>
    </source>
</evidence>
<proteinExistence type="predicted"/>
<organism evidence="4 5">
    <name type="scientific">Eiseniibacteriota bacterium</name>
    <dbReference type="NCBI Taxonomy" id="2212470"/>
    <lineage>
        <taxon>Bacteria</taxon>
        <taxon>Candidatus Eiseniibacteriota</taxon>
    </lineage>
</organism>
<comment type="caution">
    <text evidence="4">The sequence shown here is derived from an EMBL/GenBank/DDBJ whole genome shotgun (WGS) entry which is preliminary data.</text>
</comment>
<keyword evidence="1 3" id="KW-0732">Signal</keyword>
<dbReference type="InterPro" id="IPR028994">
    <property type="entry name" value="Integrin_alpha_N"/>
</dbReference>
<evidence type="ECO:0000313" key="4">
    <source>
        <dbReference type="EMBL" id="TMQ51429.1"/>
    </source>
</evidence>
<name>A0A538SJ73_UNCEI</name>
<reference evidence="4 5" key="1">
    <citation type="journal article" date="2019" name="Nat. Microbiol.">
        <title>Mediterranean grassland soil C-N compound turnover is dependent on rainfall and depth, and is mediated by genomically divergent microorganisms.</title>
        <authorList>
            <person name="Diamond S."/>
            <person name="Andeer P.F."/>
            <person name="Li Z."/>
            <person name="Crits-Christoph A."/>
            <person name="Burstein D."/>
            <person name="Anantharaman K."/>
            <person name="Lane K.R."/>
            <person name="Thomas B.C."/>
            <person name="Pan C."/>
            <person name="Northen T.R."/>
            <person name="Banfield J.F."/>
        </authorList>
    </citation>
    <scope>NUCLEOTIDE SEQUENCE [LARGE SCALE GENOMIC DNA]</scope>
    <source>
        <strain evidence="4">WS_1</strain>
    </source>
</reference>
<evidence type="ECO:0008006" key="6">
    <source>
        <dbReference type="Google" id="ProtNLM"/>
    </source>
</evidence>
<dbReference type="InterPro" id="IPR013517">
    <property type="entry name" value="FG-GAP"/>
</dbReference>
<dbReference type="AlphaFoldDB" id="A0A538SJ73"/>